<accession>A0ABV4H2E8</accession>
<evidence type="ECO:0000259" key="7">
    <source>
        <dbReference type="Pfam" id="PF04234"/>
    </source>
</evidence>
<comment type="caution">
    <text evidence="8">The sequence shown here is derived from an EMBL/GenBank/DDBJ whole genome shotgun (WGS) entry which is preliminary data.</text>
</comment>
<feature type="compositionally biased region" description="Low complexity" evidence="5">
    <location>
        <begin position="143"/>
        <end position="161"/>
    </location>
</feature>
<dbReference type="Pfam" id="PF04234">
    <property type="entry name" value="CopC"/>
    <property type="match status" value="1"/>
</dbReference>
<sequence length="213" mass="20677">MSTTAAPRSATPDPARAGARRVPLALAAGFLALAGGVATAGPAAAHDRLESTDPTDGATVATAPDAVVLTMSSTPLALGTLVRVTGPDGTVVSGGDPQIVDTDVSEPLTGARPAGTYQVEWRITSSDGHPVSGSFSFTATAAAGGSQAPASPAPTDAASPSEGAGATASSPAAVDPSDPVASDGDRWLIAAGIGAVVVVGAVGGVIGYRRRRR</sequence>
<comment type="subcellular location">
    <subcellularLocation>
        <location evidence="1">Cell envelope</location>
    </subcellularLocation>
</comment>
<organism evidence="8 9">
    <name type="scientific">Kineococcus halophytocola</name>
    <dbReference type="NCBI Taxonomy" id="3234027"/>
    <lineage>
        <taxon>Bacteria</taxon>
        <taxon>Bacillati</taxon>
        <taxon>Actinomycetota</taxon>
        <taxon>Actinomycetes</taxon>
        <taxon>Kineosporiales</taxon>
        <taxon>Kineosporiaceae</taxon>
        <taxon>Kineococcus</taxon>
    </lineage>
</organism>
<feature type="region of interest" description="Disordered" evidence="5">
    <location>
        <begin position="143"/>
        <end position="179"/>
    </location>
</feature>
<dbReference type="InterPro" id="IPR032694">
    <property type="entry name" value="CopC/D"/>
</dbReference>
<keyword evidence="2" id="KW-0479">Metal-binding</keyword>
<dbReference type="PANTHER" id="PTHR34820:SF4">
    <property type="entry name" value="INNER MEMBRANE PROTEIN YEBZ"/>
    <property type="match status" value="1"/>
</dbReference>
<dbReference type="InterPro" id="IPR007348">
    <property type="entry name" value="CopC_dom"/>
</dbReference>
<dbReference type="EMBL" id="JBGFTU010000014">
    <property type="protein sequence ID" value="MEZ0165748.1"/>
    <property type="molecule type" value="Genomic_DNA"/>
</dbReference>
<keyword evidence="9" id="KW-1185">Reference proteome</keyword>
<feature type="transmembrane region" description="Helical" evidence="6">
    <location>
        <begin position="187"/>
        <end position="208"/>
    </location>
</feature>
<keyword evidence="6" id="KW-1133">Transmembrane helix</keyword>
<dbReference type="SUPFAM" id="SSF81296">
    <property type="entry name" value="E set domains"/>
    <property type="match status" value="1"/>
</dbReference>
<keyword evidence="6" id="KW-0812">Transmembrane</keyword>
<evidence type="ECO:0000256" key="3">
    <source>
        <dbReference type="ARBA" id="ARBA00022729"/>
    </source>
</evidence>
<evidence type="ECO:0000256" key="2">
    <source>
        <dbReference type="ARBA" id="ARBA00022723"/>
    </source>
</evidence>
<evidence type="ECO:0000256" key="4">
    <source>
        <dbReference type="ARBA" id="ARBA00023008"/>
    </source>
</evidence>
<feature type="domain" description="CopC" evidence="7">
    <location>
        <begin position="46"/>
        <end position="138"/>
    </location>
</feature>
<evidence type="ECO:0000256" key="6">
    <source>
        <dbReference type="SAM" id="Phobius"/>
    </source>
</evidence>
<keyword evidence="3" id="KW-0732">Signal</keyword>
<keyword evidence="4" id="KW-0186">Copper</keyword>
<evidence type="ECO:0000256" key="5">
    <source>
        <dbReference type="SAM" id="MobiDB-lite"/>
    </source>
</evidence>
<evidence type="ECO:0000256" key="1">
    <source>
        <dbReference type="ARBA" id="ARBA00004196"/>
    </source>
</evidence>
<dbReference type="InterPro" id="IPR014756">
    <property type="entry name" value="Ig_E-set"/>
</dbReference>
<keyword evidence="6" id="KW-0472">Membrane</keyword>
<reference evidence="8 9" key="1">
    <citation type="submission" date="2024-07" db="EMBL/GenBank/DDBJ databases">
        <authorList>
            <person name="Thanompreechachai J."/>
            <person name="Duangmal K."/>
        </authorList>
    </citation>
    <scope>NUCLEOTIDE SEQUENCE [LARGE SCALE GENOMIC DNA]</scope>
    <source>
        <strain evidence="8 9">LSe6-4</strain>
    </source>
</reference>
<dbReference type="InterPro" id="IPR014755">
    <property type="entry name" value="Cu-Rt/internalin_Ig-like"/>
</dbReference>
<evidence type="ECO:0000313" key="9">
    <source>
        <dbReference type="Proteomes" id="UP001565927"/>
    </source>
</evidence>
<protein>
    <submittedName>
        <fullName evidence="8">Copper resistance protein CopC</fullName>
    </submittedName>
</protein>
<dbReference type="RefSeq" id="WP_370441972.1">
    <property type="nucleotide sequence ID" value="NZ_JBGFTU010000014.1"/>
</dbReference>
<dbReference type="PANTHER" id="PTHR34820">
    <property type="entry name" value="INNER MEMBRANE PROTEIN YEBZ"/>
    <property type="match status" value="1"/>
</dbReference>
<name>A0ABV4H2E8_9ACTN</name>
<dbReference type="Proteomes" id="UP001565927">
    <property type="component" value="Unassembled WGS sequence"/>
</dbReference>
<dbReference type="Gene3D" id="2.60.40.1220">
    <property type="match status" value="1"/>
</dbReference>
<proteinExistence type="predicted"/>
<evidence type="ECO:0000313" key="8">
    <source>
        <dbReference type="EMBL" id="MEZ0165748.1"/>
    </source>
</evidence>
<gene>
    <name evidence="8" type="ORF">AB2L27_13385</name>
</gene>